<dbReference type="Proteomes" id="UP000254123">
    <property type="component" value="Unassembled WGS sequence"/>
</dbReference>
<sequence length="66" mass="7549">MKISFLCSDSEHPVNSYLYNWIEDNSTEHTIELVREKSELSGGDILFLISCSESLIRKIALFILKA</sequence>
<protein>
    <submittedName>
        <fullName evidence="1">Uncharacterized protein</fullName>
    </submittedName>
</protein>
<reference evidence="1 2" key="1">
    <citation type="submission" date="2018-06" db="EMBL/GenBank/DDBJ databases">
        <authorList>
            <consortium name="Pathogen Informatics"/>
            <person name="Doyle S."/>
        </authorList>
    </citation>
    <scope>NUCLEOTIDE SEQUENCE [LARGE SCALE GENOMIC DNA]</scope>
    <source>
        <strain evidence="1 2">NCTC10526</strain>
    </source>
</reference>
<name>A0A379LPZ8_9GAMM</name>
<organism evidence="1 2">
    <name type="scientific">Psychrobacter phenylpyruvicus</name>
    <dbReference type="NCBI Taxonomy" id="29432"/>
    <lineage>
        <taxon>Bacteria</taxon>
        <taxon>Pseudomonadati</taxon>
        <taxon>Pseudomonadota</taxon>
        <taxon>Gammaproteobacteria</taxon>
        <taxon>Moraxellales</taxon>
        <taxon>Moraxellaceae</taxon>
        <taxon>Psychrobacter</taxon>
    </lineage>
</organism>
<dbReference type="EMBL" id="UGVC01000011">
    <property type="protein sequence ID" value="SUD98990.1"/>
    <property type="molecule type" value="Genomic_DNA"/>
</dbReference>
<proteinExistence type="predicted"/>
<evidence type="ECO:0000313" key="1">
    <source>
        <dbReference type="EMBL" id="SUD98990.1"/>
    </source>
</evidence>
<accession>A0A379LPZ8</accession>
<evidence type="ECO:0000313" key="2">
    <source>
        <dbReference type="Proteomes" id="UP000254123"/>
    </source>
</evidence>
<keyword evidence="2" id="KW-1185">Reference proteome</keyword>
<dbReference type="AlphaFoldDB" id="A0A379LPZ8"/>
<gene>
    <name evidence="1" type="ORF">NCTC10526_02980</name>
</gene>